<accession>A0AAE3U9T2</accession>
<sequence>MQSYINARSLPFIPDFQPEFAFENSIADYSTRFFAEKTFIPQPLTVGEKAPLIELSRQQGVWQQLPGHLFSHPKVSIVDLVEYKPLVISFYTPAWGEYSKLHLDLLDRSHQKISGLGGQLLVLTPLETDEISNLIKETGLQFNFIHDQNNQVAERFGVYSSTYPFWQRISGINGEVPFPATFVIAPNGVIVHSFYTEDLSNLYDIREVLTAIYTVRDIRQSA</sequence>
<dbReference type="PROSITE" id="PS51352">
    <property type="entry name" value="THIOREDOXIN_2"/>
    <property type="match status" value="1"/>
</dbReference>
<reference evidence="2" key="1">
    <citation type="submission" date="2023-05" db="EMBL/GenBank/DDBJ databases">
        <authorList>
            <person name="Zhang X."/>
        </authorList>
    </citation>
    <scope>NUCLEOTIDE SEQUENCE</scope>
    <source>
        <strain evidence="2">YF14B1</strain>
    </source>
</reference>
<protein>
    <submittedName>
        <fullName evidence="2">Redoxin domain-containing protein</fullName>
    </submittedName>
</protein>
<evidence type="ECO:0000313" key="2">
    <source>
        <dbReference type="EMBL" id="MDJ1484786.1"/>
    </source>
</evidence>
<dbReference type="InterPro" id="IPR036249">
    <property type="entry name" value="Thioredoxin-like_sf"/>
</dbReference>
<dbReference type="GO" id="GO:0016491">
    <property type="term" value="F:oxidoreductase activity"/>
    <property type="evidence" value="ECO:0007669"/>
    <property type="project" value="InterPro"/>
</dbReference>
<dbReference type="EMBL" id="JASJOS010000016">
    <property type="protein sequence ID" value="MDJ1484786.1"/>
    <property type="molecule type" value="Genomic_DNA"/>
</dbReference>
<dbReference type="GO" id="GO:0016209">
    <property type="term" value="F:antioxidant activity"/>
    <property type="evidence" value="ECO:0007669"/>
    <property type="project" value="InterPro"/>
</dbReference>
<evidence type="ECO:0000259" key="1">
    <source>
        <dbReference type="PROSITE" id="PS51352"/>
    </source>
</evidence>
<name>A0AAE3U9T2_9BACT</name>
<dbReference type="Gene3D" id="3.40.30.10">
    <property type="entry name" value="Glutaredoxin"/>
    <property type="match status" value="1"/>
</dbReference>
<dbReference type="InterPro" id="IPR013766">
    <property type="entry name" value="Thioredoxin_domain"/>
</dbReference>
<dbReference type="Pfam" id="PF00578">
    <property type="entry name" value="AhpC-TSA"/>
    <property type="match status" value="1"/>
</dbReference>
<dbReference type="SUPFAM" id="SSF52833">
    <property type="entry name" value="Thioredoxin-like"/>
    <property type="match status" value="1"/>
</dbReference>
<dbReference type="AlphaFoldDB" id="A0AAE3U9T2"/>
<organism evidence="2 3">
    <name type="scientific">Xanthocytophaga flava</name>
    <dbReference type="NCBI Taxonomy" id="3048013"/>
    <lineage>
        <taxon>Bacteria</taxon>
        <taxon>Pseudomonadati</taxon>
        <taxon>Bacteroidota</taxon>
        <taxon>Cytophagia</taxon>
        <taxon>Cytophagales</taxon>
        <taxon>Rhodocytophagaceae</taxon>
        <taxon>Xanthocytophaga</taxon>
    </lineage>
</organism>
<dbReference type="Proteomes" id="UP001241110">
    <property type="component" value="Unassembled WGS sequence"/>
</dbReference>
<gene>
    <name evidence="2" type="ORF">QNI16_30075</name>
</gene>
<proteinExistence type="predicted"/>
<dbReference type="RefSeq" id="WP_313986478.1">
    <property type="nucleotide sequence ID" value="NZ_JASJOS010000016.1"/>
</dbReference>
<evidence type="ECO:0000313" key="3">
    <source>
        <dbReference type="Proteomes" id="UP001241110"/>
    </source>
</evidence>
<dbReference type="InterPro" id="IPR000866">
    <property type="entry name" value="AhpC/TSA"/>
</dbReference>
<comment type="caution">
    <text evidence="2">The sequence shown here is derived from an EMBL/GenBank/DDBJ whole genome shotgun (WGS) entry which is preliminary data.</text>
</comment>
<feature type="domain" description="Thioredoxin" evidence="1">
    <location>
        <begin position="44"/>
        <end position="214"/>
    </location>
</feature>